<gene>
    <name evidence="2" type="ORF">BO71DRAFT_421442</name>
</gene>
<evidence type="ECO:0000313" key="3">
    <source>
        <dbReference type="Proteomes" id="UP000247810"/>
    </source>
</evidence>
<name>A0A319D293_9EURO</name>
<dbReference type="SUPFAM" id="SSF51905">
    <property type="entry name" value="FAD/NAD(P)-binding domain"/>
    <property type="match status" value="1"/>
</dbReference>
<dbReference type="PANTHER" id="PTHR43735:SF24">
    <property type="entry name" value="NUCLEOTIDE-DISULPHIDE OXIDOREDUCTASE AMID-LIKE, PUTATIVE (AFU_ORTHOLOGUE AFUA_1G17180)-RELATED"/>
    <property type="match status" value="1"/>
</dbReference>
<dbReference type="Gene3D" id="3.50.50.100">
    <property type="match status" value="1"/>
</dbReference>
<dbReference type="VEuPathDB" id="FungiDB:BO71DRAFT_421442"/>
<dbReference type="OrthoDB" id="202203at2759"/>
<dbReference type="AlphaFoldDB" id="A0A319D293"/>
<organism evidence="2 3">
    <name type="scientific">Aspergillus ellipticus CBS 707.79</name>
    <dbReference type="NCBI Taxonomy" id="1448320"/>
    <lineage>
        <taxon>Eukaryota</taxon>
        <taxon>Fungi</taxon>
        <taxon>Dikarya</taxon>
        <taxon>Ascomycota</taxon>
        <taxon>Pezizomycotina</taxon>
        <taxon>Eurotiomycetes</taxon>
        <taxon>Eurotiomycetidae</taxon>
        <taxon>Eurotiales</taxon>
        <taxon>Aspergillaceae</taxon>
        <taxon>Aspergillus</taxon>
        <taxon>Aspergillus subgen. Circumdati</taxon>
    </lineage>
</organism>
<reference evidence="2 3" key="1">
    <citation type="submission" date="2018-02" db="EMBL/GenBank/DDBJ databases">
        <title>The genomes of Aspergillus section Nigri reveals drivers in fungal speciation.</title>
        <authorList>
            <consortium name="DOE Joint Genome Institute"/>
            <person name="Vesth T.C."/>
            <person name="Nybo J."/>
            <person name="Theobald S."/>
            <person name="Brandl J."/>
            <person name="Frisvad J.C."/>
            <person name="Nielsen K.F."/>
            <person name="Lyhne E.K."/>
            <person name="Kogle M.E."/>
            <person name="Kuo A."/>
            <person name="Riley R."/>
            <person name="Clum A."/>
            <person name="Nolan M."/>
            <person name="Lipzen A."/>
            <person name="Salamov A."/>
            <person name="Henrissat B."/>
            <person name="Wiebenga A."/>
            <person name="De vries R.P."/>
            <person name="Grigoriev I.V."/>
            <person name="Mortensen U.H."/>
            <person name="Andersen M.R."/>
            <person name="Baker S.E."/>
        </authorList>
    </citation>
    <scope>NUCLEOTIDE SEQUENCE [LARGE SCALE GENOMIC DNA]</scope>
    <source>
        <strain evidence="2 3">CBS 707.79</strain>
    </source>
</reference>
<proteinExistence type="predicted"/>
<dbReference type="PRINTS" id="PR00368">
    <property type="entry name" value="FADPNR"/>
</dbReference>
<evidence type="ECO:0000313" key="2">
    <source>
        <dbReference type="EMBL" id="PYH91605.1"/>
    </source>
</evidence>
<sequence length="416" mass="45794">MPSATSTTPPPPEFRVLIVGGSYGGLCAALTLLDLSRGQVARFNFTENPQPPSRKIPIQITVVDERDGFYHLIGSPKALACDKFASKTWTRFDDIPALQTPSVRFVQGSVNSVDCQSKVAQILDTNTKETRKEKYDFLIASSGLRRVFPTVPQSLRRDEFLEEAKSHMDEIRKAQDGVAIIGGGAVGVEMAAELRILHPDQKITLIHSRDRLLSAEPLPVEFQDRVVSVIREAGVKLILGQRVVGTTTIETEGGRRIWHLTLADGRSIYAGHVMNAVSKSIPTSSYLPKEVLNEEGYVNIRPSTQFLEDIPNAEHHFAIGDIASWAGIKRCGGAMHMAYYAANNAHQLMLSADKPEFIALERSPPVIGLALGKNAVSYTPDQGTRDGEELHESLFGKDMGYSICWNYMKMSEPCEA</sequence>
<dbReference type="GO" id="GO:0005737">
    <property type="term" value="C:cytoplasm"/>
    <property type="evidence" value="ECO:0007669"/>
    <property type="project" value="TreeGrafter"/>
</dbReference>
<dbReference type="EMBL" id="KZ825940">
    <property type="protein sequence ID" value="PYH91605.1"/>
    <property type="molecule type" value="Genomic_DNA"/>
</dbReference>
<dbReference type="STRING" id="1448320.A0A319D293"/>
<accession>A0A319D293</accession>
<dbReference type="InterPro" id="IPR036188">
    <property type="entry name" value="FAD/NAD-bd_sf"/>
</dbReference>
<feature type="domain" description="FAD/NAD(P)-binding" evidence="1">
    <location>
        <begin position="14"/>
        <end position="336"/>
    </location>
</feature>
<dbReference type="PRINTS" id="PR00411">
    <property type="entry name" value="PNDRDTASEI"/>
</dbReference>
<dbReference type="InterPro" id="IPR023753">
    <property type="entry name" value="FAD/NAD-binding_dom"/>
</dbReference>
<dbReference type="Proteomes" id="UP000247810">
    <property type="component" value="Unassembled WGS sequence"/>
</dbReference>
<evidence type="ECO:0000259" key="1">
    <source>
        <dbReference type="Pfam" id="PF07992"/>
    </source>
</evidence>
<protein>
    <submittedName>
        <fullName evidence="2">Apoptosis inducing factor</fullName>
    </submittedName>
</protein>
<dbReference type="Pfam" id="PF07992">
    <property type="entry name" value="Pyr_redox_2"/>
    <property type="match status" value="1"/>
</dbReference>
<dbReference type="PANTHER" id="PTHR43735">
    <property type="entry name" value="APOPTOSIS-INDUCING FACTOR 1"/>
    <property type="match status" value="1"/>
</dbReference>
<dbReference type="GO" id="GO:0004174">
    <property type="term" value="F:electron-transferring-flavoprotein dehydrogenase activity"/>
    <property type="evidence" value="ECO:0007669"/>
    <property type="project" value="TreeGrafter"/>
</dbReference>
<dbReference type="GO" id="GO:0050660">
    <property type="term" value="F:flavin adenine dinucleotide binding"/>
    <property type="evidence" value="ECO:0007669"/>
    <property type="project" value="TreeGrafter"/>
</dbReference>
<keyword evidence="3" id="KW-1185">Reference proteome</keyword>